<dbReference type="Gene3D" id="1.10.30.10">
    <property type="entry name" value="High mobility group box domain"/>
    <property type="match status" value="1"/>
</dbReference>
<comment type="caution">
    <text evidence="3">The sequence shown here is derived from an EMBL/GenBank/DDBJ whole genome shotgun (WGS) entry which is preliminary data.</text>
</comment>
<feature type="domain" description="HMG box" evidence="2">
    <location>
        <begin position="39"/>
        <end position="100"/>
    </location>
</feature>
<evidence type="ECO:0000256" key="1">
    <source>
        <dbReference type="SAM" id="Coils"/>
    </source>
</evidence>
<accession>A0A9W4WYR2</accession>
<dbReference type="SUPFAM" id="SSF47095">
    <property type="entry name" value="HMG-box"/>
    <property type="match status" value="1"/>
</dbReference>
<sequence length="429" mass="49807">MPKSQNYLHRMIIPFPPSISVDSLLERSRNNSSKPGKVPNCFLIYRLVWTEQLKLFGMKLDLSEISNFVGLRWKNESKEVKDFYRKLSSEAKKKFLANSKARFIYHDKCDLNYIEQLQDDASPNSQHSPESVSPGASFSHLPLPMDINQSFPDHDPTMDYFAGLTNGISFEAEPSLHQSCSLKERINEFLRLMFSITPESCRKLHDMEGIITTEELERIKIVLELNKSMMFDQFISKSSSKCTLLNHMSAIKEKMIELEFATSDAEMFEPTPQDSVFINDYTQSVGFHQQSPNPPECYDFAVEKTKELEEKAKQYESRIEYLEERFRHVQNIIKVSKGTDIRPTYPPQITIQEIIEFLPSTNPRRPFQPINGFKVYRIAIIRQIRTNNNGLTIPGSYISTNYSRESPDVKRTYQRLAIEVNNEFRQIHA</sequence>
<proteinExistence type="predicted"/>
<keyword evidence="4" id="KW-1185">Reference proteome</keyword>
<reference evidence="3" key="1">
    <citation type="submission" date="2022-08" db="EMBL/GenBank/DDBJ databases">
        <authorList>
            <person name="Kallberg Y."/>
            <person name="Tangrot J."/>
            <person name="Rosling A."/>
        </authorList>
    </citation>
    <scope>NUCLEOTIDE SEQUENCE</scope>
    <source>
        <strain evidence="3">Wild A</strain>
    </source>
</reference>
<name>A0A9W4WYR2_9GLOM</name>
<dbReference type="AlphaFoldDB" id="A0A9W4WYR2"/>
<dbReference type="Proteomes" id="UP001153678">
    <property type="component" value="Unassembled WGS sequence"/>
</dbReference>
<dbReference type="InterPro" id="IPR009071">
    <property type="entry name" value="HMG_box_dom"/>
</dbReference>
<gene>
    <name evidence="3" type="ORF">FWILDA_LOCUS6142</name>
</gene>
<protein>
    <submittedName>
        <fullName evidence="3">5589_t:CDS:1</fullName>
    </submittedName>
</protein>
<dbReference type="EMBL" id="CAMKVN010001081">
    <property type="protein sequence ID" value="CAI2173552.1"/>
    <property type="molecule type" value="Genomic_DNA"/>
</dbReference>
<evidence type="ECO:0000313" key="3">
    <source>
        <dbReference type="EMBL" id="CAI2173552.1"/>
    </source>
</evidence>
<evidence type="ECO:0000313" key="4">
    <source>
        <dbReference type="Proteomes" id="UP001153678"/>
    </source>
</evidence>
<dbReference type="InterPro" id="IPR036910">
    <property type="entry name" value="HMG_box_dom_sf"/>
</dbReference>
<feature type="coiled-coil region" evidence="1">
    <location>
        <begin position="298"/>
        <end position="332"/>
    </location>
</feature>
<dbReference type="Pfam" id="PF00505">
    <property type="entry name" value="HMG_box"/>
    <property type="match status" value="1"/>
</dbReference>
<organism evidence="3 4">
    <name type="scientific">Funneliformis geosporum</name>
    <dbReference type="NCBI Taxonomy" id="1117311"/>
    <lineage>
        <taxon>Eukaryota</taxon>
        <taxon>Fungi</taxon>
        <taxon>Fungi incertae sedis</taxon>
        <taxon>Mucoromycota</taxon>
        <taxon>Glomeromycotina</taxon>
        <taxon>Glomeromycetes</taxon>
        <taxon>Glomerales</taxon>
        <taxon>Glomeraceae</taxon>
        <taxon>Funneliformis</taxon>
    </lineage>
</organism>
<keyword evidence="1" id="KW-0175">Coiled coil</keyword>
<dbReference type="OrthoDB" id="2376828at2759"/>
<evidence type="ECO:0000259" key="2">
    <source>
        <dbReference type="Pfam" id="PF00505"/>
    </source>
</evidence>